<reference evidence="6 8" key="1">
    <citation type="journal article" date="2011" name="Nature">
        <title>The Medicago genome provides insight into the evolution of rhizobial symbioses.</title>
        <authorList>
            <person name="Young N.D."/>
            <person name="Debelle F."/>
            <person name="Oldroyd G.E."/>
            <person name="Geurts R."/>
            <person name="Cannon S.B."/>
            <person name="Udvardi M.K."/>
            <person name="Benedito V.A."/>
            <person name="Mayer K.F."/>
            <person name="Gouzy J."/>
            <person name="Schoof H."/>
            <person name="Van de Peer Y."/>
            <person name="Proost S."/>
            <person name="Cook D.R."/>
            <person name="Meyers B.C."/>
            <person name="Spannagl M."/>
            <person name="Cheung F."/>
            <person name="De Mita S."/>
            <person name="Krishnakumar V."/>
            <person name="Gundlach H."/>
            <person name="Zhou S."/>
            <person name="Mudge J."/>
            <person name="Bharti A.K."/>
            <person name="Murray J.D."/>
            <person name="Naoumkina M.A."/>
            <person name="Rosen B."/>
            <person name="Silverstein K.A."/>
            <person name="Tang H."/>
            <person name="Rombauts S."/>
            <person name="Zhao P.X."/>
            <person name="Zhou P."/>
            <person name="Barbe V."/>
            <person name="Bardou P."/>
            <person name="Bechner M."/>
            <person name="Bellec A."/>
            <person name="Berger A."/>
            <person name="Berges H."/>
            <person name="Bidwell S."/>
            <person name="Bisseling T."/>
            <person name="Choisne N."/>
            <person name="Couloux A."/>
            <person name="Denny R."/>
            <person name="Deshpande S."/>
            <person name="Dai X."/>
            <person name="Doyle J.J."/>
            <person name="Dudez A.M."/>
            <person name="Farmer A.D."/>
            <person name="Fouteau S."/>
            <person name="Franken C."/>
            <person name="Gibelin C."/>
            <person name="Gish J."/>
            <person name="Goldstein S."/>
            <person name="Gonzalez A.J."/>
            <person name="Green P.J."/>
            <person name="Hallab A."/>
            <person name="Hartog M."/>
            <person name="Hua A."/>
            <person name="Humphray S.J."/>
            <person name="Jeong D.H."/>
            <person name="Jing Y."/>
            <person name="Jocker A."/>
            <person name="Kenton S.M."/>
            <person name="Kim D.J."/>
            <person name="Klee K."/>
            <person name="Lai H."/>
            <person name="Lang C."/>
            <person name="Lin S."/>
            <person name="Macmil S.L."/>
            <person name="Magdelenat G."/>
            <person name="Matthews L."/>
            <person name="McCorrison J."/>
            <person name="Monaghan E.L."/>
            <person name="Mun J.H."/>
            <person name="Najar F.Z."/>
            <person name="Nicholson C."/>
            <person name="Noirot C."/>
            <person name="O'Bleness M."/>
            <person name="Paule C.R."/>
            <person name="Poulain J."/>
            <person name="Prion F."/>
            <person name="Qin B."/>
            <person name="Qu C."/>
            <person name="Retzel E.F."/>
            <person name="Riddle C."/>
            <person name="Sallet E."/>
            <person name="Samain S."/>
            <person name="Samson N."/>
            <person name="Sanders I."/>
            <person name="Saurat O."/>
            <person name="Scarpelli C."/>
            <person name="Schiex T."/>
            <person name="Segurens B."/>
            <person name="Severin A.J."/>
            <person name="Sherrier D.J."/>
            <person name="Shi R."/>
            <person name="Sims S."/>
            <person name="Singer S.R."/>
            <person name="Sinharoy S."/>
            <person name="Sterck L."/>
            <person name="Viollet A."/>
            <person name="Wang B.B."/>
            <person name="Wang K."/>
            <person name="Wang M."/>
            <person name="Wang X."/>
            <person name="Warfsmann J."/>
            <person name="Weissenbach J."/>
            <person name="White D.D."/>
            <person name="White J.D."/>
            <person name="Wiley G.B."/>
            <person name="Wincker P."/>
            <person name="Xing Y."/>
            <person name="Yang L."/>
            <person name="Yao Z."/>
            <person name="Ying F."/>
            <person name="Zhai J."/>
            <person name="Zhou L."/>
            <person name="Zuber A."/>
            <person name="Denarie J."/>
            <person name="Dixon R.A."/>
            <person name="May G.D."/>
            <person name="Schwartz D.C."/>
            <person name="Rogers J."/>
            <person name="Quetier F."/>
            <person name="Town C.D."/>
            <person name="Roe B.A."/>
        </authorList>
    </citation>
    <scope>NUCLEOTIDE SEQUENCE [LARGE SCALE GENOMIC DNA]</scope>
    <source>
        <strain evidence="6">A17</strain>
        <strain evidence="7 8">cv. Jemalong A17</strain>
    </source>
</reference>
<proteinExistence type="inferred from homology"/>
<feature type="domain" description="Peptidase C1A papain C-terminal" evidence="5">
    <location>
        <begin position="8"/>
        <end position="207"/>
    </location>
</feature>
<dbReference type="InterPro" id="IPR000668">
    <property type="entry name" value="Peptidase_C1A_C"/>
</dbReference>
<keyword evidence="8" id="KW-1185">Reference proteome</keyword>
<dbReference type="InterPro" id="IPR025660">
    <property type="entry name" value="Pept_his_AS"/>
</dbReference>
<gene>
    <name evidence="6" type="ordered locus">MTR_5g088880</name>
</gene>
<dbReference type="SUPFAM" id="SSF54001">
    <property type="entry name" value="Cysteine proteinases"/>
    <property type="match status" value="1"/>
</dbReference>
<dbReference type="Gene3D" id="3.90.70.10">
    <property type="entry name" value="Cysteine proteinases"/>
    <property type="match status" value="1"/>
</dbReference>
<comment type="similarity">
    <text evidence="1">Belongs to the peptidase C1 family.</text>
</comment>
<evidence type="ECO:0000313" key="8">
    <source>
        <dbReference type="Proteomes" id="UP000002051"/>
    </source>
</evidence>
<dbReference type="Pfam" id="PF00112">
    <property type="entry name" value="Peptidase_C1"/>
    <property type="match status" value="1"/>
</dbReference>
<evidence type="ECO:0000313" key="6">
    <source>
        <dbReference type="EMBL" id="AET00153.1"/>
    </source>
</evidence>
<name>G7KCT2_MEDTR</name>
<evidence type="ECO:0000256" key="4">
    <source>
        <dbReference type="ARBA" id="ARBA00022807"/>
    </source>
</evidence>
<reference evidence="6 8" key="2">
    <citation type="journal article" date="2014" name="BMC Genomics">
        <title>An improved genome release (version Mt4.0) for the model legume Medicago truncatula.</title>
        <authorList>
            <person name="Tang H."/>
            <person name="Krishnakumar V."/>
            <person name="Bidwell S."/>
            <person name="Rosen B."/>
            <person name="Chan A."/>
            <person name="Zhou S."/>
            <person name="Gentzbittel L."/>
            <person name="Childs K.L."/>
            <person name="Yandell M."/>
            <person name="Gundlach H."/>
            <person name="Mayer K.F."/>
            <person name="Schwartz D.C."/>
            <person name="Town C.D."/>
        </authorList>
    </citation>
    <scope>GENOME REANNOTATION</scope>
    <source>
        <strain evidence="7 8">cv. Jemalong A17</strain>
    </source>
</reference>
<organism evidence="6 8">
    <name type="scientific">Medicago truncatula</name>
    <name type="common">Barrel medic</name>
    <name type="synonym">Medicago tribuloides</name>
    <dbReference type="NCBI Taxonomy" id="3880"/>
    <lineage>
        <taxon>Eukaryota</taxon>
        <taxon>Viridiplantae</taxon>
        <taxon>Streptophyta</taxon>
        <taxon>Embryophyta</taxon>
        <taxon>Tracheophyta</taxon>
        <taxon>Spermatophyta</taxon>
        <taxon>Magnoliopsida</taxon>
        <taxon>eudicotyledons</taxon>
        <taxon>Gunneridae</taxon>
        <taxon>Pentapetalae</taxon>
        <taxon>rosids</taxon>
        <taxon>fabids</taxon>
        <taxon>Fabales</taxon>
        <taxon>Fabaceae</taxon>
        <taxon>Papilionoideae</taxon>
        <taxon>50 kb inversion clade</taxon>
        <taxon>NPAAA clade</taxon>
        <taxon>Hologalegina</taxon>
        <taxon>IRL clade</taxon>
        <taxon>Trifolieae</taxon>
        <taxon>Medicago</taxon>
    </lineage>
</organism>
<protein>
    <submittedName>
        <fullName evidence="6">Papain family cysteine protease</fullName>
    </submittedName>
</protein>
<dbReference type="HOGENOM" id="CLU_1311796_0_0_1"/>
<sequence>MQQEEKKIPNFVSWRNAGILQPIRDQRPETSSLLTIGSKISTTLSVQHVLETVYLIKEREKKRGNNAEKNTHFSGTYSNRVWDAILKYGITTEELYPYKGGIITKGISLEKLQFRKLYRIQGYGLVKPDAYDATALMRRVAKQPAIVAVDASFWPQKGWKSVETGRQRVSADTNHEVLVVGYANDKIPPGLWSLVTDWLKDSSIPPTNKV</sequence>
<dbReference type="InterPro" id="IPR038765">
    <property type="entry name" value="Papain-like_cys_pep_sf"/>
</dbReference>
<dbReference type="SMART" id="SM00645">
    <property type="entry name" value="Pept_C1"/>
    <property type="match status" value="1"/>
</dbReference>
<dbReference type="AlphaFoldDB" id="G7KCT2"/>
<keyword evidence="3" id="KW-0378">Hydrolase</keyword>
<evidence type="ECO:0000256" key="2">
    <source>
        <dbReference type="ARBA" id="ARBA00022670"/>
    </source>
</evidence>
<dbReference type="Proteomes" id="UP000002051">
    <property type="component" value="Chromosome 5"/>
</dbReference>
<dbReference type="EnsemblPlants" id="AET00153">
    <property type="protein sequence ID" value="AET00153"/>
    <property type="gene ID" value="MTR_5g088880"/>
</dbReference>
<dbReference type="GO" id="GO:0006508">
    <property type="term" value="P:proteolysis"/>
    <property type="evidence" value="ECO:0007669"/>
    <property type="project" value="UniProtKB-KW"/>
</dbReference>
<dbReference type="PROSITE" id="PS00639">
    <property type="entry name" value="THIOL_PROTEASE_HIS"/>
    <property type="match status" value="1"/>
</dbReference>
<keyword evidence="4" id="KW-0788">Thiol protease</keyword>
<dbReference type="PaxDb" id="3880-AET00153"/>
<evidence type="ECO:0000313" key="7">
    <source>
        <dbReference type="EnsemblPlants" id="AET00153"/>
    </source>
</evidence>
<reference evidence="7" key="3">
    <citation type="submission" date="2015-04" db="UniProtKB">
        <authorList>
            <consortium name="EnsemblPlants"/>
        </authorList>
    </citation>
    <scope>IDENTIFICATION</scope>
    <source>
        <strain evidence="7">cv. Jemalong A17</strain>
    </source>
</reference>
<accession>G7KCT2</accession>
<evidence type="ECO:0000259" key="5">
    <source>
        <dbReference type="SMART" id="SM00645"/>
    </source>
</evidence>
<dbReference type="InterPro" id="IPR013128">
    <property type="entry name" value="Peptidase_C1A"/>
</dbReference>
<keyword evidence="2 6" id="KW-0645">Protease</keyword>
<dbReference type="GO" id="GO:0008234">
    <property type="term" value="F:cysteine-type peptidase activity"/>
    <property type="evidence" value="ECO:0007669"/>
    <property type="project" value="UniProtKB-KW"/>
</dbReference>
<dbReference type="PANTHER" id="PTHR12411">
    <property type="entry name" value="CYSTEINE PROTEASE FAMILY C1-RELATED"/>
    <property type="match status" value="1"/>
</dbReference>
<evidence type="ECO:0000256" key="1">
    <source>
        <dbReference type="ARBA" id="ARBA00008455"/>
    </source>
</evidence>
<evidence type="ECO:0000256" key="3">
    <source>
        <dbReference type="ARBA" id="ARBA00022801"/>
    </source>
</evidence>
<dbReference type="EMBL" id="CM001221">
    <property type="protein sequence ID" value="AET00153.1"/>
    <property type="molecule type" value="Genomic_DNA"/>
</dbReference>